<name>A0A9W9WTU3_9EURO</name>
<evidence type="ECO:0000313" key="2">
    <source>
        <dbReference type="Proteomes" id="UP001148312"/>
    </source>
</evidence>
<gene>
    <name evidence="1" type="ORF">N7539_007699</name>
</gene>
<reference evidence="1" key="2">
    <citation type="journal article" date="2023" name="IMA Fungus">
        <title>Comparative genomic study of the Penicillium genus elucidates a diverse pangenome and 15 lateral gene transfer events.</title>
        <authorList>
            <person name="Petersen C."/>
            <person name="Sorensen T."/>
            <person name="Nielsen M.R."/>
            <person name="Sondergaard T.E."/>
            <person name="Sorensen J.L."/>
            <person name="Fitzpatrick D.A."/>
            <person name="Frisvad J.C."/>
            <person name="Nielsen K.L."/>
        </authorList>
    </citation>
    <scope>NUCLEOTIDE SEQUENCE</scope>
    <source>
        <strain evidence="1">IBT 30728</strain>
    </source>
</reference>
<protein>
    <submittedName>
        <fullName evidence="1">Uncharacterized protein</fullName>
    </submittedName>
</protein>
<accession>A0A9W9WTU3</accession>
<reference evidence="1" key="1">
    <citation type="submission" date="2022-12" db="EMBL/GenBank/DDBJ databases">
        <authorList>
            <person name="Petersen C."/>
        </authorList>
    </citation>
    <scope>NUCLEOTIDE SEQUENCE</scope>
    <source>
        <strain evidence="1">IBT 30728</strain>
    </source>
</reference>
<dbReference type="SUPFAM" id="SSF57997">
    <property type="entry name" value="Tropomyosin"/>
    <property type="match status" value="1"/>
</dbReference>
<dbReference type="EMBL" id="JAPWDQ010000011">
    <property type="protein sequence ID" value="KAJ5475412.1"/>
    <property type="molecule type" value="Genomic_DNA"/>
</dbReference>
<dbReference type="Gene3D" id="1.20.5.340">
    <property type="match status" value="1"/>
</dbReference>
<organism evidence="1 2">
    <name type="scientific">Penicillium diatomitis</name>
    <dbReference type="NCBI Taxonomy" id="2819901"/>
    <lineage>
        <taxon>Eukaryota</taxon>
        <taxon>Fungi</taxon>
        <taxon>Dikarya</taxon>
        <taxon>Ascomycota</taxon>
        <taxon>Pezizomycotina</taxon>
        <taxon>Eurotiomycetes</taxon>
        <taxon>Eurotiomycetidae</taxon>
        <taxon>Eurotiales</taxon>
        <taxon>Aspergillaceae</taxon>
        <taxon>Penicillium</taxon>
    </lineage>
</organism>
<sequence>MSTYESFGQFSAPYSSNDLDLALAECQELEDPLQRLKPFTQMTTESTSLPDLQLYDDCTLGQWLPDTTKQTDLGGFDDFNASINATMPESCTHSLQSTTGINEPIHGNENLSRRKSELLSQSASDNRVVLNRSSSTIRHLNEDYQTWDQHAASLSRRFEKMDGSLNNVQDRLSRLEPRLMGLELSLDKIDGYFQQTEAHLKRALREIDILGDKFKTLDSIMLEVIRREQIAMQEIGELAGRYNDR</sequence>
<dbReference type="GeneID" id="81627549"/>
<evidence type="ECO:0000313" key="1">
    <source>
        <dbReference type="EMBL" id="KAJ5475412.1"/>
    </source>
</evidence>
<keyword evidence="2" id="KW-1185">Reference proteome</keyword>
<dbReference type="AlphaFoldDB" id="A0A9W9WTU3"/>
<proteinExistence type="predicted"/>
<dbReference type="Proteomes" id="UP001148312">
    <property type="component" value="Unassembled WGS sequence"/>
</dbReference>
<comment type="caution">
    <text evidence="1">The sequence shown here is derived from an EMBL/GenBank/DDBJ whole genome shotgun (WGS) entry which is preliminary data.</text>
</comment>
<dbReference type="RefSeq" id="XP_056787165.1">
    <property type="nucleotide sequence ID" value="XM_056937300.1"/>
</dbReference>